<reference evidence="2 3" key="3">
    <citation type="journal article" date="2020" name="Int. J. Syst. Evol. Microbiol.">
        <title>Corynebacterium silvaticum sp. nov., a unique group of NTTB corynebacteria in wild boar and roe deer.</title>
        <authorList>
            <person name="Dangel A."/>
            <person name="Berger A."/>
            <person name="Rau J."/>
            <person name="Eisenberg T."/>
            <person name="Kampfer P."/>
            <person name="Margos G."/>
            <person name="Contzen M."/>
            <person name="Busse H.J."/>
            <person name="Konrad R."/>
            <person name="Peters M."/>
            <person name="Sting R."/>
            <person name="Sing A."/>
        </authorList>
    </citation>
    <scope>NUCLEOTIDE SEQUENCE [LARGE SCALE GENOMIC DNA]</scope>
    <source>
        <strain evidence="2 3">PO100/5</strain>
    </source>
</reference>
<reference evidence="2 3" key="2">
    <citation type="journal article" date="2020" name="Antonie Van Leeuwenhoek">
        <title>Phylogenomic characterisation of a novel corynebacterial species pathogenic to animals.</title>
        <authorList>
            <person name="Moller J."/>
            <person name="Musella L."/>
            <person name="Melnikov V."/>
            <person name="Geissdorfer W."/>
            <person name="Burkovski A."/>
            <person name="Sangal V."/>
        </authorList>
    </citation>
    <scope>NUCLEOTIDE SEQUENCE [LARGE SCALE GENOMIC DNA]</scope>
    <source>
        <strain evidence="2 3">PO100/5</strain>
    </source>
</reference>
<dbReference type="Pfam" id="PF08241">
    <property type="entry name" value="Methyltransf_11"/>
    <property type="match status" value="1"/>
</dbReference>
<dbReference type="Gene3D" id="3.40.50.150">
    <property type="entry name" value="Vaccinia Virus protein VP39"/>
    <property type="match status" value="1"/>
</dbReference>
<evidence type="ECO:0000259" key="1">
    <source>
        <dbReference type="Pfam" id="PF08241"/>
    </source>
</evidence>
<dbReference type="SUPFAM" id="SSF53335">
    <property type="entry name" value="S-adenosyl-L-methionine-dependent methyltransferases"/>
    <property type="match status" value="1"/>
</dbReference>
<keyword evidence="2" id="KW-0808">Transferase</keyword>
<organism evidence="2 3">
    <name type="scientific">Corynebacterium silvaticum</name>
    <dbReference type="NCBI Taxonomy" id="2320431"/>
    <lineage>
        <taxon>Bacteria</taxon>
        <taxon>Bacillati</taxon>
        <taxon>Actinomycetota</taxon>
        <taxon>Actinomycetes</taxon>
        <taxon>Mycobacteriales</taxon>
        <taxon>Corynebacteriaceae</taxon>
        <taxon>Corynebacterium</taxon>
    </lineage>
</organism>
<dbReference type="PANTHER" id="PTHR43861">
    <property type="entry name" value="TRANS-ACONITATE 2-METHYLTRANSFERASE-RELATED"/>
    <property type="match status" value="1"/>
</dbReference>
<dbReference type="GeneID" id="75007738"/>
<gene>
    <name evidence="2" type="ORF">CBE74_05625</name>
</gene>
<dbReference type="RefSeq" id="WP_087453872.1">
    <property type="nucleotide sequence ID" value="NZ_CP021417.2"/>
</dbReference>
<dbReference type="KEGG" id="csil:CBE74_05625"/>
<evidence type="ECO:0000313" key="2">
    <source>
        <dbReference type="EMBL" id="ARU46050.1"/>
    </source>
</evidence>
<dbReference type="PANTHER" id="PTHR43861:SF1">
    <property type="entry name" value="TRANS-ACONITATE 2-METHYLTRANSFERASE"/>
    <property type="match status" value="1"/>
</dbReference>
<reference evidence="2 3" key="4">
    <citation type="journal article" date="2020" name="PLoS ONE">
        <title>Taxonomic classification of strain PO100/5 shows a broader geographic distribution and genetic markers of the recently described Corynebacterium silvaticum.</title>
        <authorList>
            <person name="Viana M.V.C."/>
            <person name="Profeta R."/>
            <person name="da Silva A.L."/>
            <person name="Hurtado R."/>
            <person name="Cerqueira J.C."/>
            <person name="Ribeiro B.F.S."/>
            <person name="Almeida M.O."/>
            <person name="Morais-Rodrigues F."/>
            <person name="Soares S.C."/>
            <person name="Oliveira M."/>
            <person name="Tavares L."/>
            <person name="Figueiredo H."/>
            <person name="Wattam A.R."/>
            <person name="Barh D."/>
            <person name="Ghosh P."/>
            <person name="Silva A."/>
            <person name="Azevedo V."/>
        </authorList>
    </citation>
    <scope>NUCLEOTIDE SEQUENCE [LARGE SCALE GENOMIC DNA]</scope>
    <source>
        <strain evidence="2 3">PO100/5</strain>
    </source>
</reference>
<dbReference type="OrthoDB" id="5566900at2"/>
<dbReference type="CDD" id="cd02440">
    <property type="entry name" value="AdoMet_MTases"/>
    <property type="match status" value="1"/>
</dbReference>
<evidence type="ECO:0000313" key="3">
    <source>
        <dbReference type="Proteomes" id="UP000195652"/>
    </source>
</evidence>
<protein>
    <submittedName>
        <fullName evidence="2">Class I SAM-dependent methyltransferase</fullName>
    </submittedName>
</protein>
<sequence length="262" mass="29466">MSSLDPCTPDAITVSTHEAAHASQTWWDSDAQRYHDEHQEYLSGFYWCPEMLAEEDAHLLGDVRNKRVLEIGCGSAPCSQWLARNGVGFITGFDLSLAMLRHANHDAPPLPLVNADAQSLPFKDTSFDIAFSAFGAFPFIPDITATLFDVSRILTDDGRLVFSVNHPMRWVFPDDPGQPGLIASIPYFQRSYVEEDEEGRPTYVEFQRTIGDWVRALTQAGFILQDIIEPEWPHDLTRSWGQWSPLRGKIFPGTAIFVAHKA</sequence>
<reference evidence="2 3" key="1">
    <citation type="journal article" date="2014" name="BMC Vet. Res.">
        <title>First report of Corynebacterium pseudotuberculosis from caseous lymphadenitis lesions in Black Alentejano pig (Sus scrofa domesticus).</title>
        <authorList>
            <person name="Oliveira M."/>
            <person name="Barroco C."/>
            <person name="Mottola C."/>
            <person name="Santos R."/>
            <person name="Lemsaddek A."/>
            <person name="Tavares L."/>
            <person name="Semedo-Lemsaddek T."/>
        </authorList>
    </citation>
    <scope>NUCLEOTIDE SEQUENCE [LARGE SCALE GENOMIC DNA]</scope>
    <source>
        <strain evidence="2 3">PO100/5</strain>
    </source>
</reference>
<dbReference type="InterPro" id="IPR013216">
    <property type="entry name" value="Methyltransf_11"/>
</dbReference>
<keyword evidence="3" id="KW-1185">Reference proteome</keyword>
<dbReference type="InterPro" id="IPR029063">
    <property type="entry name" value="SAM-dependent_MTases_sf"/>
</dbReference>
<dbReference type="Proteomes" id="UP000195652">
    <property type="component" value="Chromosome"/>
</dbReference>
<dbReference type="GO" id="GO:0032259">
    <property type="term" value="P:methylation"/>
    <property type="evidence" value="ECO:0007669"/>
    <property type="project" value="UniProtKB-KW"/>
</dbReference>
<dbReference type="AlphaFoldDB" id="A0A7Y4LIU5"/>
<keyword evidence="2" id="KW-0489">Methyltransferase</keyword>
<dbReference type="EMBL" id="CP021417">
    <property type="protein sequence ID" value="ARU46050.1"/>
    <property type="molecule type" value="Genomic_DNA"/>
</dbReference>
<dbReference type="GO" id="GO:0008757">
    <property type="term" value="F:S-adenosylmethionine-dependent methyltransferase activity"/>
    <property type="evidence" value="ECO:0007669"/>
    <property type="project" value="InterPro"/>
</dbReference>
<accession>A0A7Y4LIU5</accession>
<feature type="domain" description="Methyltransferase type 11" evidence="1">
    <location>
        <begin position="69"/>
        <end position="162"/>
    </location>
</feature>
<name>A0A7Y4LIU5_9CORY</name>
<proteinExistence type="predicted"/>